<feature type="compositionally biased region" description="Basic and acidic residues" evidence="1">
    <location>
        <begin position="336"/>
        <end position="355"/>
    </location>
</feature>
<feature type="compositionally biased region" description="Basic residues" evidence="1">
    <location>
        <begin position="310"/>
        <end position="321"/>
    </location>
</feature>
<protein>
    <submittedName>
        <fullName evidence="2">Uncharacterized protein</fullName>
    </submittedName>
</protein>
<feature type="compositionally biased region" description="Basic and acidic residues" evidence="1">
    <location>
        <begin position="60"/>
        <end position="72"/>
    </location>
</feature>
<reference evidence="2" key="1">
    <citation type="submission" date="2022-12" db="EMBL/GenBank/DDBJ databases">
        <authorList>
            <person name="Alioto T."/>
            <person name="Alioto T."/>
            <person name="Gomez Garrido J."/>
        </authorList>
    </citation>
    <scope>NUCLEOTIDE SEQUENCE</scope>
</reference>
<keyword evidence="3" id="KW-1185">Reference proteome</keyword>
<feature type="region of interest" description="Disordered" evidence="1">
    <location>
        <begin position="103"/>
        <end position="355"/>
    </location>
</feature>
<dbReference type="AlphaFoldDB" id="A0AA35QR24"/>
<accession>A0AA35QR24</accession>
<feature type="compositionally biased region" description="Basic and acidic residues" evidence="1">
    <location>
        <begin position="159"/>
        <end position="192"/>
    </location>
</feature>
<dbReference type="EMBL" id="CANTUW010000203">
    <property type="protein sequence ID" value="CAI7935267.1"/>
    <property type="molecule type" value="Genomic_DNA"/>
</dbReference>
<comment type="caution">
    <text evidence="2">The sequence shown here is derived from an EMBL/GenBank/DDBJ whole genome shotgun (WGS) entry which is preliminary data.</text>
</comment>
<feature type="region of interest" description="Disordered" evidence="1">
    <location>
        <begin position="42"/>
        <end position="89"/>
    </location>
</feature>
<organism evidence="2 3">
    <name type="scientific">Podarcis lilfordi</name>
    <name type="common">Lilford's wall lizard</name>
    <dbReference type="NCBI Taxonomy" id="74358"/>
    <lineage>
        <taxon>Eukaryota</taxon>
        <taxon>Metazoa</taxon>
        <taxon>Chordata</taxon>
        <taxon>Craniata</taxon>
        <taxon>Vertebrata</taxon>
        <taxon>Euteleostomi</taxon>
        <taxon>Lepidosauria</taxon>
        <taxon>Squamata</taxon>
        <taxon>Bifurcata</taxon>
        <taxon>Unidentata</taxon>
        <taxon>Episquamata</taxon>
        <taxon>Laterata</taxon>
        <taxon>Lacertibaenia</taxon>
        <taxon>Lacertidae</taxon>
        <taxon>Podarcis</taxon>
    </lineage>
</organism>
<feature type="compositionally biased region" description="Basic and acidic residues" evidence="1">
    <location>
        <begin position="265"/>
        <end position="293"/>
    </location>
</feature>
<proteinExistence type="predicted"/>
<evidence type="ECO:0000313" key="2">
    <source>
        <dbReference type="EMBL" id="CAI7935267.1"/>
    </source>
</evidence>
<name>A0AA35QR24_9SAUR</name>
<gene>
    <name evidence="2" type="ORF">PODLI_1B010193</name>
</gene>
<dbReference type="Proteomes" id="UP001178461">
    <property type="component" value="Unassembled WGS sequence"/>
</dbReference>
<evidence type="ECO:0000256" key="1">
    <source>
        <dbReference type="SAM" id="MobiDB-lite"/>
    </source>
</evidence>
<evidence type="ECO:0000313" key="3">
    <source>
        <dbReference type="Proteomes" id="UP001178461"/>
    </source>
</evidence>
<sequence>MTDWEQPAVWTMGDAKDALLMEVLEGSSYRNKKRNLISKVSKRLKKQRGEARANGQQNIQHDEQSRVLEKPSKKLLLKKKPLQENTISSSLEKTAGNYISNQEAEFGGNSVKTKKPKCHQDKADFTPSKTPWEEEESSSKGLESAMDFVTEGNSHGVPHLREEPLAKKVRLGAEERLPASRDENKAVTRRQVENTPLCLETRSPSAEERKRRKERKVSGAKAETEEVGESPGSRSKARAPEQENLNGAKGVEEKVERDEEEGEGAEEKEKSEVKTQQELDRETEAQKEGVGEARRKKVQGQEASEDGMRGKKANKGRKKGATSKPGSLGGSRKRKAKEEDGGARKKRKKEEECGKEDKWKWYVLRSGWGLCHYYF</sequence>